<dbReference type="SUPFAM" id="SSF54909">
    <property type="entry name" value="Dimeric alpha+beta barrel"/>
    <property type="match status" value="1"/>
</dbReference>
<evidence type="ECO:0000313" key="2">
    <source>
        <dbReference type="EMBL" id="SVD36024.1"/>
    </source>
</evidence>
<proteinExistence type="predicted"/>
<accession>A0A382UP30</accession>
<organism evidence="2">
    <name type="scientific">marine metagenome</name>
    <dbReference type="NCBI Taxonomy" id="408172"/>
    <lineage>
        <taxon>unclassified sequences</taxon>
        <taxon>metagenomes</taxon>
        <taxon>ecological metagenomes</taxon>
    </lineage>
</organism>
<feature type="domain" description="ABM" evidence="1">
    <location>
        <begin position="1"/>
        <end position="59"/>
    </location>
</feature>
<dbReference type="EMBL" id="UINC01145724">
    <property type="protein sequence ID" value="SVD36024.1"/>
    <property type="molecule type" value="Genomic_DNA"/>
</dbReference>
<dbReference type="InterPro" id="IPR011008">
    <property type="entry name" value="Dimeric_a/b-barrel"/>
</dbReference>
<sequence length="103" mass="11735">MFVVIYHWKLKEGKDLEFGEAWRQTTRAIYSKKGSLGSQLMQATDGTYYGVARWPSRDLWLVRSNPEPAQPLASQVMADLIETTFPAVELDVTDDMLATEQHT</sequence>
<gene>
    <name evidence="2" type="ORF">METZ01_LOCUS388878</name>
</gene>
<dbReference type="Pfam" id="PF03992">
    <property type="entry name" value="ABM"/>
    <property type="match status" value="1"/>
</dbReference>
<name>A0A382UP30_9ZZZZ</name>
<dbReference type="Gene3D" id="3.30.70.100">
    <property type="match status" value="1"/>
</dbReference>
<protein>
    <recommendedName>
        <fullName evidence="1">ABM domain-containing protein</fullName>
    </recommendedName>
</protein>
<dbReference type="InterPro" id="IPR007138">
    <property type="entry name" value="ABM_dom"/>
</dbReference>
<evidence type="ECO:0000259" key="1">
    <source>
        <dbReference type="Pfam" id="PF03992"/>
    </source>
</evidence>
<reference evidence="2" key="1">
    <citation type="submission" date="2018-05" db="EMBL/GenBank/DDBJ databases">
        <authorList>
            <person name="Lanie J.A."/>
            <person name="Ng W.-L."/>
            <person name="Kazmierczak K.M."/>
            <person name="Andrzejewski T.M."/>
            <person name="Davidsen T.M."/>
            <person name="Wayne K.J."/>
            <person name="Tettelin H."/>
            <person name="Glass J.I."/>
            <person name="Rusch D."/>
            <person name="Podicherti R."/>
            <person name="Tsui H.-C.T."/>
            <person name="Winkler M.E."/>
        </authorList>
    </citation>
    <scope>NUCLEOTIDE SEQUENCE</scope>
</reference>
<dbReference type="AlphaFoldDB" id="A0A382UP30"/>